<keyword evidence="1" id="KW-0472">Membrane</keyword>
<gene>
    <name evidence="2" type="ORF">MRY18106EAS_23050</name>
</gene>
<dbReference type="AlphaFoldDB" id="A0A455VQX9"/>
<accession>A0A455VQX9</accession>
<proteinExistence type="predicted"/>
<dbReference type="EMBL" id="AP019533">
    <property type="protein sequence ID" value="BBI95773.1"/>
    <property type="molecule type" value="Genomic_DNA"/>
</dbReference>
<feature type="transmembrane region" description="Helical" evidence="1">
    <location>
        <begin position="54"/>
        <end position="76"/>
    </location>
</feature>
<keyword evidence="1" id="KW-0812">Transmembrane</keyword>
<evidence type="ECO:0000256" key="1">
    <source>
        <dbReference type="SAM" id="Phobius"/>
    </source>
</evidence>
<sequence>MGFQFWLAVCGIFLTGPFAFVQSIIFLRRGVYTKTFKGTTRKEYIHKDSKPIEYWFSVIAQMIIGVVMIGFGFWLLDDLPAFHNWHTEIRAMLPF</sequence>
<name>A0A455VQX9_ENTAS</name>
<feature type="transmembrane region" description="Helical" evidence="1">
    <location>
        <begin position="6"/>
        <end position="27"/>
    </location>
</feature>
<protein>
    <submittedName>
        <fullName evidence="2">Uncharacterized protein</fullName>
    </submittedName>
</protein>
<keyword evidence="1" id="KW-1133">Transmembrane helix</keyword>
<evidence type="ECO:0000313" key="2">
    <source>
        <dbReference type="EMBL" id="BBI95773.1"/>
    </source>
</evidence>
<organism evidence="2">
    <name type="scientific">Enterobacter asburiae</name>
    <dbReference type="NCBI Taxonomy" id="61645"/>
    <lineage>
        <taxon>Bacteria</taxon>
        <taxon>Pseudomonadati</taxon>
        <taxon>Pseudomonadota</taxon>
        <taxon>Gammaproteobacteria</taxon>
        <taxon>Enterobacterales</taxon>
        <taxon>Enterobacteriaceae</taxon>
        <taxon>Enterobacter</taxon>
        <taxon>Enterobacter cloacae complex</taxon>
    </lineage>
</organism>
<reference evidence="2" key="1">
    <citation type="submission" date="2019-03" db="EMBL/GenBank/DDBJ databases">
        <title>Complete genome sequences of Enterobacter asburiae str. MRY18-106 isolated from a patient in Japan.</title>
        <authorList>
            <person name="Sekizuka T."/>
            <person name="Matsui M."/>
            <person name="Takara T."/>
            <person name="Uechi A."/>
            <person name="Harakuni M."/>
            <person name="Kimura T."/>
            <person name="Suzuki S."/>
            <person name="Kuroda M."/>
        </authorList>
    </citation>
    <scope>NUCLEOTIDE SEQUENCE</scope>
    <source>
        <strain evidence="2">MRY18-106</strain>
    </source>
</reference>